<name>A0ABW5YH26_9SPHI</name>
<protein>
    <submittedName>
        <fullName evidence="1">Uncharacterized protein</fullName>
    </submittedName>
</protein>
<accession>A0ABW5YH26</accession>
<dbReference type="EMBL" id="JBHUPD010000004">
    <property type="protein sequence ID" value="MFD2874694.1"/>
    <property type="molecule type" value="Genomic_DNA"/>
</dbReference>
<dbReference type="RefSeq" id="WP_377189859.1">
    <property type="nucleotide sequence ID" value="NZ_JBHUPD010000004.1"/>
</dbReference>
<organism evidence="1 2">
    <name type="scientific">Mucilaginibacter ximonensis</name>
    <dbReference type="NCBI Taxonomy" id="538021"/>
    <lineage>
        <taxon>Bacteria</taxon>
        <taxon>Pseudomonadati</taxon>
        <taxon>Bacteroidota</taxon>
        <taxon>Sphingobacteriia</taxon>
        <taxon>Sphingobacteriales</taxon>
        <taxon>Sphingobacteriaceae</taxon>
        <taxon>Mucilaginibacter</taxon>
    </lineage>
</organism>
<proteinExistence type="predicted"/>
<gene>
    <name evidence="1" type="ORF">ACFS5N_19570</name>
</gene>
<evidence type="ECO:0000313" key="2">
    <source>
        <dbReference type="Proteomes" id="UP001597557"/>
    </source>
</evidence>
<evidence type="ECO:0000313" key="1">
    <source>
        <dbReference type="EMBL" id="MFD2874694.1"/>
    </source>
</evidence>
<comment type="caution">
    <text evidence="1">The sequence shown here is derived from an EMBL/GenBank/DDBJ whole genome shotgun (WGS) entry which is preliminary data.</text>
</comment>
<keyword evidence="2" id="KW-1185">Reference proteome</keyword>
<sequence>MRIITLHTRISVDDLFNRVNEKLNPYFFEHRKEHIIFETVKSGNAIEIYQHEFYEGALFHIEVDGQQLKIIHNEHYVDDVNSLTIFSILGSLFEDLTDDPRGVEMVQEG</sequence>
<reference evidence="2" key="1">
    <citation type="journal article" date="2019" name="Int. J. Syst. Evol. Microbiol.">
        <title>The Global Catalogue of Microorganisms (GCM) 10K type strain sequencing project: providing services to taxonomists for standard genome sequencing and annotation.</title>
        <authorList>
            <consortium name="The Broad Institute Genomics Platform"/>
            <consortium name="The Broad Institute Genome Sequencing Center for Infectious Disease"/>
            <person name="Wu L."/>
            <person name="Ma J."/>
        </authorList>
    </citation>
    <scope>NUCLEOTIDE SEQUENCE [LARGE SCALE GENOMIC DNA]</scope>
    <source>
        <strain evidence="2">KCTC 22437</strain>
    </source>
</reference>
<dbReference type="Proteomes" id="UP001597557">
    <property type="component" value="Unassembled WGS sequence"/>
</dbReference>